<feature type="region of interest" description="Disordered" evidence="7">
    <location>
        <begin position="901"/>
        <end position="1071"/>
    </location>
</feature>
<evidence type="ECO:0000256" key="4">
    <source>
        <dbReference type="ARBA" id="ARBA00022833"/>
    </source>
</evidence>
<keyword evidence="6" id="KW-0694">RNA-binding</keyword>
<accession>A0A9Q1DUL3</accession>
<dbReference type="EMBL" id="JAFJMO010000003">
    <property type="protein sequence ID" value="KAJ8282122.1"/>
    <property type="molecule type" value="Genomic_DNA"/>
</dbReference>
<dbReference type="InterPro" id="IPR003604">
    <property type="entry name" value="Matrin/U1-like-C_Znf_C2H2"/>
</dbReference>
<dbReference type="InterPro" id="IPR000690">
    <property type="entry name" value="Matrin/U1-C_Znf_C2H2"/>
</dbReference>
<comment type="caution">
    <text evidence="10">The sequence shown here is derived from an EMBL/GenBank/DDBJ whole genome shotgun (WGS) entry which is preliminary data.</text>
</comment>
<proteinExistence type="predicted"/>
<name>A0A9Q1DUL3_CONCO</name>
<feature type="region of interest" description="Disordered" evidence="7">
    <location>
        <begin position="119"/>
        <end position="139"/>
    </location>
</feature>
<dbReference type="InterPro" id="IPR000504">
    <property type="entry name" value="RRM_dom"/>
</dbReference>
<dbReference type="SUPFAM" id="SSF57667">
    <property type="entry name" value="beta-beta-alpha zinc fingers"/>
    <property type="match status" value="1"/>
</dbReference>
<keyword evidence="4" id="KW-0862">Zinc</keyword>
<evidence type="ECO:0000313" key="11">
    <source>
        <dbReference type="Proteomes" id="UP001152803"/>
    </source>
</evidence>
<evidence type="ECO:0000256" key="5">
    <source>
        <dbReference type="ARBA" id="ARBA00023242"/>
    </source>
</evidence>
<dbReference type="GO" id="GO:0003723">
    <property type="term" value="F:RNA binding"/>
    <property type="evidence" value="ECO:0007669"/>
    <property type="project" value="UniProtKB-UniRule"/>
</dbReference>
<feature type="compositionally biased region" description="Basic and acidic residues" evidence="7">
    <location>
        <begin position="1115"/>
        <end position="1129"/>
    </location>
</feature>
<dbReference type="Proteomes" id="UP001152803">
    <property type="component" value="Unassembled WGS sequence"/>
</dbReference>
<evidence type="ECO:0000256" key="7">
    <source>
        <dbReference type="SAM" id="MobiDB-lite"/>
    </source>
</evidence>
<keyword evidence="3" id="KW-0863">Zinc-finger</keyword>
<feature type="domain" description="RRM" evidence="8">
    <location>
        <begin position="436"/>
        <end position="509"/>
    </location>
</feature>
<evidence type="ECO:0000256" key="2">
    <source>
        <dbReference type="ARBA" id="ARBA00022723"/>
    </source>
</evidence>
<dbReference type="GO" id="GO:0008270">
    <property type="term" value="F:zinc ion binding"/>
    <property type="evidence" value="ECO:0007669"/>
    <property type="project" value="UniProtKB-KW"/>
</dbReference>
<protein>
    <recommendedName>
        <fullName evidence="12">Matrin-3-like</fullName>
    </recommendedName>
</protein>
<feature type="region of interest" description="Disordered" evidence="7">
    <location>
        <begin position="34"/>
        <end position="72"/>
    </location>
</feature>
<dbReference type="GO" id="GO:0005634">
    <property type="term" value="C:nucleus"/>
    <property type="evidence" value="ECO:0007669"/>
    <property type="project" value="UniProtKB-SubCell"/>
</dbReference>
<feature type="region of interest" description="Disordered" evidence="7">
    <location>
        <begin position="1102"/>
        <end position="1129"/>
    </location>
</feature>
<feature type="compositionally biased region" description="Acidic residues" evidence="7">
    <location>
        <begin position="585"/>
        <end position="615"/>
    </location>
</feature>
<dbReference type="InterPro" id="IPR012677">
    <property type="entry name" value="Nucleotide-bd_a/b_plait_sf"/>
</dbReference>
<dbReference type="PANTHER" id="PTHR15592">
    <property type="entry name" value="MATRIN 3/NUCLEAR PROTEIN 220-RELATED"/>
    <property type="match status" value="1"/>
</dbReference>
<dbReference type="SMART" id="SM00360">
    <property type="entry name" value="RRM"/>
    <property type="match status" value="3"/>
</dbReference>
<dbReference type="SUPFAM" id="SSF54928">
    <property type="entry name" value="RNA-binding domain, RBD"/>
    <property type="match status" value="4"/>
</dbReference>
<feature type="compositionally biased region" description="Polar residues" evidence="7">
    <location>
        <begin position="40"/>
        <end position="62"/>
    </location>
</feature>
<evidence type="ECO:0000259" key="8">
    <source>
        <dbReference type="PROSITE" id="PS50102"/>
    </source>
</evidence>
<evidence type="ECO:0000313" key="10">
    <source>
        <dbReference type="EMBL" id="KAJ8282122.1"/>
    </source>
</evidence>
<feature type="region of interest" description="Disordered" evidence="7">
    <location>
        <begin position="711"/>
        <end position="735"/>
    </location>
</feature>
<evidence type="ECO:0000256" key="1">
    <source>
        <dbReference type="ARBA" id="ARBA00004123"/>
    </source>
</evidence>
<dbReference type="OrthoDB" id="9938441at2759"/>
<dbReference type="Gene3D" id="3.30.70.330">
    <property type="match status" value="4"/>
</dbReference>
<reference evidence="10" key="1">
    <citation type="journal article" date="2023" name="Science">
        <title>Genome structures resolve the early diversification of teleost fishes.</title>
        <authorList>
            <person name="Parey E."/>
            <person name="Louis A."/>
            <person name="Montfort J."/>
            <person name="Bouchez O."/>
            <person name="Roques C."/>
            <person name="Iampietro C."/>
            <person name="Lluch J."/>
            <person name="Castinel A."/>
            <person name="Donnadieu C."/>
            <person name="Desvignes T."/>
            <person name="Floi Bucao C."/>
            <person name="Jouanno E."/>
            <person name="Wen M."/>
            <person name="Mejri S."/>
            <person name="Dirks R."/>
            <person name="Jansen H."/>
            <person name="Henkel C."/>
            <person name="Chen W.J."/>
            <person name="Zahm M."/>
            <person name="Cabau C."/>
            <person name="Klopp C."/>
            <person name="Thompson A.W."/>
            <person name="Robinson-Rechavi M."/>
            <person name="Braasch I."/>
            <person name="Lecointre G."/>
            <person name="Bobe J."/>
            <person name="Postlethwait J.H."/>
            <person name="Berthelot C."/>
            <person name="Roest Crollius H."/>
            <person name="Guiguen Y."/>
        </authorList>
    </citation>
    <scope>NUCLEOTIDE SEQUENCE</scope>
    <source>
        <strain evidence="10">Concon-B</strain>
    </source>
</reference>
<evidence type="ECO:0000259" key="9">
    <source>
        <dbReference type="PROSITE" id="PS50171"/>
    </source>
</evidence>
<keyword evidence="11" id="KW-1185">Reference proteome</keyword>
<feature type="region of interest" description="Disordered" evidence="7">
    <location>
        <begin position="521"/>
        <end position="698"/>
    </location>
</feature>
<keyword evidence="2" id="KW-0479">Metal-binding</keyword>
<organism evidence="10 11">
    <name type="scientific">Conger conger</name>
    <name type="common">Conger eel</name>
    <name type="synonym">Muraena conger</name>
    <dbReference type="NCBI Taxonomy" id="82655"/>
    <lineage>
        <taxon>Eukaryota</taxon>
        <taxon>Metazoa</taxon>
        <taxon>Chordata</taxon>
        <taxon>Craniata</taxon>
        <taxon>Vertebrata</taxon>
        <taxon>Euteleostomi</taxon>
        <taxon>Actinopterygii</taxon>
        <taxon>Neopterygii</taxon>
        <taxon>Teleostei</taxon>
        <taxon>Anguilliformes</taxon>
        <taxon>Congridae</taxon>
        <taxon>Conger</taxon>
    </lineage>
</organism>
<dbReference type="PROSITE" id="PS50102">
    <property type="entry name" value="RRM"/>
    <property type="match status" value="2"/>
</dbReference>
<dbReference type="CDD" id="cd12436">
    <property type="entry name" value="RRM1_2_MATR3_like"/>
    <property type="match status" value="1"/>
</dbReference>
<dbReference type="InterPro" id="IPR036236">
    <property type="entry name" value="Znf_C2H2_sf"/>
</dbReference>
<dbReference type="AlphaFoldDB" id="A0A9Q1DUL3"/>
<feature type="compositionally biased region" description="Polar residues" evidence="7">
    <location>
        <begin position="1001"/>
        <end position="1016"/>
    </location>
</feature>
<evidence type="ECO:0000256" key="6">
    <source>
        <dbReference type="PROSITE-ProRule" id="PRU00176"/>
    </source>
</evidence>
<dbReference type="SMART" id="SM00451">
    <property type="entry name" value="ZnF_U1"/>
    <property type="match status" value="2"/>
</dbReference>
<dbReference type="PROSITE" id="PS50171">
    <property type="entry name" value="ZF_MATRIN"/>
    <property type="match status" value="1"/>
</dbReference>
<feature type="domain" description="Matrin-type" evidence="9">
    <location>
        <begin position="1082"/>
        <end position="1113"/>
    </location>
</feature>
<evidence type="ECO:0008006" key="12">
    <source>
        <dbReference type="Google" id="ProtNLM"/>
    </source>
</evidence>
<comment type="subcellular location">
    <subcellularLocation>
        <location evidence="1">Nucleus</location>
    </subcellularLocation>
</comment>
<feature type="domain" description="RRM" evidence="8">
    <location>
        <begin position="823"/>
        <end position="898"/>
    </location>
</feature>
<feature type="compositionally biased region" description="Acidic residues" evidence="7">
    <location>
        <begin position="682"/>
        <end position="698"/>
    </location>
</feature>
<gene>
    <name evidence="10" type="ORF">COCON_G00046410</name>
</gene>
<feature type="compositionally biased region" description="Basic and acidic residues" evidence="7">
    <location>
        <begin position="910"/>
        <end position="955"/>
    </location>
</feature>
<feature type="compositionally biased region" description="Basic and acidic residues" evidence="7">
    <location>
        <begin position="543"/>
        <end position="568"/>
    </location>
</feature>
<keyword evidence="5" id="KW-0539">Nucleus</keyword>
<dbReference type="InterPro" id="IPR035979">
    <property type="entry name" value="RBD_domain_sf"/>
</dbReference>
<evidence type="ECO:0000256" key="3">
    <source>
        <dbReference type="ARBA" id="ARBA00022771"/>
    </source>
</evidence>
<sequence length="1129" mass="125130">MSQKNPSDGAHKGFAVGRGLLAAAETLNFSMNDPRPLYGTPSQPSYGMSSALGSGDGKNSQMPPHGGGHVSNTMKIFDSLGLSPTDIDALAQMPEENISIDTLPQLIMQLKNRKLEASRRMGGSSRDLPPISPEHSYRASRDNWEDIPAGRMGTSGGQVSARGPQMDYGYGSMQGGPSRGYKRIDYGENSSGGMSRDRQYSELSRDRYGGLGMGPSPASDSGFLQKRMGSPSQGKVQDFLGVMPDMFPHVCSLCDFDVHSMMEWNQHINGLRHAENRRQLLQMYPDWDPHMESNRGSGLHAMDSTNRSDGILGPAPMGLQRGGMNSNWGSGMSNQKQPLLTTPKMRTRVVVAENEGKPIILNKLLSLAQPFGTVCQHLVRINKAYLEMQSHEEATAMVNCYQQKPPVMHGKPVCISLSWERFPFEKGNTDGGTQSRVVFFSNLPREREKKWELLTVARRFGTVEKYLFLNEQAFVQLGTPEDAEMMVKYYTLHPLTIKGRSIRLNICEKYKTLIVNPIRHGSEREDTNRKSSSTGRKGSPKKQRSDSTSERSSKSKTESAKKQEEQEHSAGLGEGPGEEISGVIEADEGGGEEAAEIQEAEQAEIPDEPIMEQEESSAQQEEPVPDLDETRHTVEETCEVPPTAGSKDAIAEEPLSEAKAAQTEAEILPDEGRTTEPTESTEMPEEDEEMPTEQDFPENMDDFVTLDEVAEEEDADGLDPHSKSGDENSESSGRNEGLKVVRVVGLKRGYNFLDEILVLAKPFGKVIRYLVLDTRPEAFLELSSEEEARAMVAFYSSNVTPTVCGRPVKVYHSQTHSSIHSGRVIYVGHIPLVKTSDASLLKIAEPFGKVRRYFLNRPRCECFIEMEKGQDAERMANAYKENPPKFHGQRLTVYVSRKYKQLRNGLRPPPPEREKERPTKREHSGSGEDSPAKNKSKKEEEPPVKKICLREEKTAPAESSSSINEEEKAGTEEPSSNGEQQQEEEKGASETPCEQEELASETINEDVNISLLSDSVDTQEKDAEGDCGSKAAGAPSCSGASEKSCESEETPSTKPRAEKKPLPLGPYEPNNPVGVEYVKMGYYCRVCFLFYSNEETAKKVHCSSQSHYQKLKKHLEKEMGKEKEKPKAQ</sequence>